<organism evidence="1 2">
    <name type="scientific">Sphingomonas aracearum</name>
    <dbReference type="NCBI Taxonomy" id="2283317"/>
    <lineage>
        <taxon>Bacteria</taxon>
        <taxon>Pseudomonadati</taxon>
        <taxon>Pseudomonadota</taxon>
        <taxon>Alphaproteobacteria</taxon>
        <taxon>Sphingomonadales</taxon>
        <taxon>Sphingomonadaceae</taxon>
        <taxon>Sphingomonas</taxon>
    </lineage>
</organism>
<name>A0A369VT39_9SPHN</name>
<dbReference type="RefSeq" id="WP_114688896.1">
    <property type="nucleotide sequence ID" value="NZ_QQNB01000005.1"/>
</dbReference>
<evidence type="ECO:0000313" key="2">
    <source>
        <dbReference type="Proteomes" id="UP000253918"/>
    </source>
</evidence>
<protein>
    <recommendedName>
        <fullName evidence="3">STAS/SEC14 domain-containing protein</fullName>
    </recommendedName>
</protein>
<sequence>MGEVSSCWFTVDVEPDVHLACFRLAGTFAAEDVERLIAERDRAFGSLTSAQNRHVALVDIRKMTPQGLSGFAAFGQLLMRQEPRALRLAFLIVTNLASMQAQLAAHGRGAQFFFDEAQARTWLLAHNAPPLAFPFVAPAKAREAG</sequence>
<gene>
    <name evidence="1" type="ORF">DVW87_16390</name>
</gene>
<keyword evidence="2" id="KW-1185">Reference proteome</keyword>
<accession>A0A369VT39</accession>
<evidence type="ECO:0008006" key="3">
    <source>
        <dbReference type="Google" id="ProtNLM"/>
    </source>
</evidence>
<dbReference type="EMBL" id="QQNB01000005">
    <property type="protein sequence ID" value="RDE04222.1"/>
    <property type="molecule type" value="Genomic_DNA"/>
</dbReference>
<reference evidence="1 2" key="1">
    <citation type="submission" date="2018-07" db="EMBL/GenBank/DDBJ databases">
        <title>a novel species of Sphingomonas isolated from the rhizosphere soil of Araceae plant.</title>
        <authorList>
            <person name="Zhiyong W."/>
            <person name="Qinglan Z."/>
            <person name="Zhiwei F."/>
            <person name="Ding X."/>
            <person name="Gejiao W."/>
            <person name="Shixue Z."/>
        </authorList>
    </citation>
    <scope>NUCLEOTIDE SEQUENCE [LARGE SCALE GENOMIC DNA]</scope>
    <source>
        <strain evidence="1 2">WZY 27</strain>
    </source>
</reference>
<dbReference type="AlphaFoldDB" id="A0A369VT39"/>
<evidence type="ECO:0000313" key="1">
    <source>
        <dbReference type="EMBL" id="RDE04222.1"/>
    </source>
</evidence>
<proteinExistence type="predicted"/>
<comment type="caution">
    <text evidence="1">The sequence shown here is derived from an EMBL/GenBank/DDBJ whole genome shotgun (WGS) entry which is preliminary data.</text>
</comment>
<dbReference type="OrthoDB" id="7560943at2"/>
<dbReference type="Proteomes" id="UP000253918">
    <property type="component" value="Unassembled WGS sequence"/>
</dbReference>